<dbReference type="EMBL" id="CAJVPM010014732">
    <property type="protein sequence ID" value="CAG8602951.1"/>
    <property type="molecule type" value="Genomic_DNA"/>
</dbReference>
<feature type="non-terminal residue" evidence="1">
    <location>
        <position position="1"/>
    </location>
</feature>
<dbReference type="Proteomes" id="UP000789860">
    <property type="component" value="Unassembled WGS sequence"/>
</dbReference>
<evidence type="ECO:0000313" key="2">
    <source>
        <dbReference type="Proteomes" id="UP000789860"/>
    </source>
</evidence>
<comment type="caution">
    <text evidence="1">The sequence shown here is derived from an EMBL/GenBank/DDBJ whole genome shotgun (WGS) entry which is preliminary data.</text>
</comment>
<proteinExistence type="predicted"/>
<organism evidence="1 2">
    <name type="scientific">Scutellospora calospora</name>
    <dbReference type="NCBI Taxonomy" id="85575"/>
    <lineage>
        <taxon>Eukaryota</taxon>
        <taxon>Fungi</taxon>
        <taxon>Fungi incertae sedis</taxon>
        <taxon>Mucoromycota</taxon>
        <taxon>Glomeromycotina</taxon>
        <taxon>Glomeromycetes</taxon>
        <taxon>Diversisporales</taxon>
        <taxon>Gigasporaceae</taxon>
        <taxon>Scutellospora</taxon>
    </lineage>
</organism>
<evidence type="ECO:0000313" key="1">
    <source>
        <dbReference type="EMBL" id="CAG8602951.1"/>
    </source>
</evidence>
<keyword evidence="2" id="KW-1185">Reference proteome</keyword>
<accession>A0ACA9MQ55</accession>
<sequence>DKASAAHEEVKVYTSQSTTSDQRQVLHFNINEQFEVSINEFDRE</sequence>
<name>A0ACA9MQ55_9GLOM</name>
<reference evidence="1" key="1">
    <citation type="submission" date="2021-06" db="EMBL/GenBank/DDBJ databases">
        <authorList>
            <person name="Kallberg Y."/>
            <person name="Tangrot J."/>
            <person name="Rosling A."/>
        </authorList>
    </citation>
    <scope>NUCLEOTIDE SEQUENCE</scope>
    <source>
        <strain evidence="1">AU212A</strain>
    </source>
</reference>
<gene>
    <name evidence="1" type="ORF">SCALOS_LOCUS6989</name>
</gene>
<protein>
    <submittedName>
        <fullName evidence="1">9506_t:CDS:1</fullName>
    </submittedName>
</protein>